<dbReference type="GO" id="GO:0006412">
    <property type="term" value="P:translation"/>
    <property type="evidence" value="ECO:0007669"/>
    <property type="project" value="InterPro"/>
</dbReference>
<dbReference type="NCBIfam" id="TIGR01066">
    <property type="entry name" value="rplM_bact"/>
    <property type="match status" value="1"/>
</dbReference>
<dbReference type="GO" id="GO:0017148">
    <property type="term" value="P:negative regulation of translation"/>
    <property type="evidence" value="ECO:0007669"/>
    <property type="project" value="TreeGrafter"/>
</dbReference>
<keyword evidence="3 5" id="KW-0687">Ribonucleoprotein</keyword>
<dbReference type="GO" id="GO:0003735">
    <property type="term" value="F:structural constituent of ribosome"/>
    <property type="evidence" value="ECO:0007669"/>
    <property type="project" value="InterPro"/>
</dbReference>
<dbReference type="InterPro" id="IPR005822">
    <property type="entry name" value="Ribosomal_uL13"/>
</dbReference>
<evidence type="ECO:0000256" key="4">
    <source>
        <dbReference type="ARBA" id="ARBA00035499"/>
    </source>
</evidence>
<dbReference type="SUPFAM" id="SSF52161">
    <property type="entry name" value="Ribosomal protein L13"/>
    <property type="match status" value="1"/>
</dbReference>
<evidence type="ECO:0000256" key="3">
    <source>
        <dbReference type="ARBA" id="ARBA00023274"/>
    </source>
</evidence>
<dbReference type="Proteomes" id="UP000703893">
    <property type="component" value="Unassembled WGS sequence"/>
</dbReference>
<dbReference type="InterPro" id="IPR005823">
    <property type="entry name" value="Ribosomal_uL13_bac-type"/>
</dbReference>
<name>A0A937X775_9BACT</name>
<dbReference type="GO" id="GO:0003729">
    <property type="term" value="F:mRNA binding"/>
    <property type="evidence" value="ECO:0007669"/>
    <property type="project" value="TreeGrafter"/>
</dbReference>
<evidence type="ECO:0000313" key="7">
    <source>
        <dbReference type="EMBL" id="MBM3276007.1"/>
    </source>
</evidence>
<evidence type="ECO:0000256" key="1">
    <source>
        <dbReference type="ARBA" id="ARBA00006227"/>
    </source>
</evidence>
<accession>A0A937X775</accession>
<comment type="caution">
    <text evidence="7">The sequence shown here is derived from an EMBL/GenBank/DDBJ whole genome shotgun (WGS) entry which is preliminary data.</text>
</comment>
<comment type="function">
    <text evidence="6">This protein is one of the early assembly proteins of the 50S ribosomal subunit, although it is not seen to bind rRNA by itself. It is important during the early stages of 50S assembly.</text>
</comment>
<dbReference type="GO" id="GO:0022625">
    <property type="term" value="C:cytosolic large ribosomal subunit"/>
    <property type="evidence" value="ECO:0007669"/>
    <property type="project" value="TreeGrafter"/>
</dbReference>
<proteinExistence type="inferred from homology"/>
<evidence type="ECO:0000313" key="8">
    <source>
        <dbReference type="Proteomes" id="UP000703893"/>
    </source>
</evidence>
<dbReference type="Pfam" id="PF00572">
    <property type="entry name" value="Ribosomal_L13"/>
    <property type="match status" value="1"/>
</dbReference>
<comment type="similarity">
    <text evidence="1 5">Belongs to the universal ribosomal protein uL13 family.</text>
</comment>
<evidence type="ECO:0000256" key="6">
    <source>
        <dbReference type="RuleBase" id="RU003878"/>
    </source>
</evidence>
<sequence length="139" mass="15476">YQPNLDCGDYVIIVNADKIRVTGRKLTDKVYIHHTGWPGGYREASLKEWLNDHPERVVEFAVKGMLPKNRLGRQLFSKLKVYSGPTHEHAAQKPKPLPLLTNLGSNRTARLAALAKELPVVQRSGRAEAANTPKENANG</sequence>
<dbReference type="InterPro" id="IPR023563">
    <property type="entry name" value="Ribosomal_uL13_CS"/>
</dbReference>
<dbReference type="AlphaFoldDB" id="A0A937X775"/>
<dbReference type="PIRSF" id="PIRSF002181">
    <property type="entry name" value="Ribosomal_L13"/>
    <property type="match status" value="1"/>
</dbReference>
<dbReference type="CDD" id="cd00392">
    <property type="entry name" value="Ribosomal_L13"/>
    <property type="match status" value="1"/>
</dbReference>
<dbReference type="PROSITE" id="PS00783">
    <property type="entry name" value="RIBOSOMAL_L13"/>
    <property type="match status" value="1"/>
</dbReference>
<dbReference type="PANTHER" id="PTHR11545">
    <property type="entry name" value="RIBOSOMAL PROTEIN L13"/>
    <property type="match status" value="1"/>
</dbReference>
<dbReference type="EMBL" id="VGJX01000819">
    <property type="protein sequence ID" value="MBM3276007.1"/>
    <property type="molecule type" value="Genomic_DNA"/>
</dbReference>
<feature type="non-terminal residue" evidence="7">
    <location>
        <position position="1"/>
    </location>
</feature>
<keyword evidence="2 5" id="KW-0689">Ribosomal protein</keyword>
<evidence type="ECO:0000256" key="5">
    <source>
        <dbReference type="RuleBase" id="RU003877"/>
    </source>
</evidence>
<protein>
    <recommendedName>
        <fullName evidence="4 6">50S ribosomal protein L13</fullName>
    </recommendedName>
</protein>
<dbReference type="InterPro" id="IPR036899">
    <property type="entry name" value="Ribosomal_uL13_sf"/>
</dbReference>
<dbReference type="Gene3D" id="3.90.1180.10">
    <property type="entry name" value="Ribosomal protein L13"/>
    <property type="match status" value="1"/>
</dbReference>
<gene>
    <name evidence="6 7" type="primary">rplM</name>
    <name evidence="7" type="ORF">FJZ00_12705</name>
</gene>
<reference evidence="7 8" key="1">
    <citation type="submission" date="2019-03" db="EMBL/GenBank/DDBJ databases">
        <title>Lake Tanganyika Metagenome-Assembled Genomes (MAGs).</title>
        <authorList>
            <person name="Tran P."/>
        </authorList>
    </citation>
    <scope>NUCLEOTIDE SEQUENCE [LARGE SCALE GENOMIC DNA]</scope>
    <source>
        <strain evidence="7">K_DeepCast_65m_m2_236</strain>
    </source>
</reference>
<organism evidence="7 8">
    <name type="scientific">Candidatus Tanganyikabacteria bacterium</name>
    <dbReference type="NCBI Taxonomy" id="2961651"/>
    <lineage>
        <taxon>Bacteria</taxon>
        <taxon>Bacillati</taxon>
        <taxon>Candidatus Sericytochromatia</taxon>
        <taxon>Candidatus Tanganyikabacteria</taxon>
    </lineage>
</organism>
<dbReference type="PANTHER" id="PTHR11545:SF2">
    <property type="entry name" value="LARGE RIBOSOMAL SUBUNIT PROTEIN UL13M"/>
    <property type="match status" value="1"/>
</dbReference>
<evidence type="ECO:0000256" key="2">
    <source>
        <dbReference type="ARBA" id="ARBA00022980"/>
    </source>
</evidence>